<evidence type="ECO:0000313" key="3">
    <source>
        <dbReference type="Proteomes" id="UP000799779"/>
    </source>
</evidence>
<organism evidence="2 3">
    <name type="scientific">Amniculicola lignicola CBS 123094</name>
    <dbReference type="NCBI Taxonomy" id="1392246"/>
    <lineage>
        <taxon>Eukaryota</taxon>
        <taxon>Fungi</taxon>
        <taxon>Dikarya</taxon>
        <taxon>Ascomycota</taxon>
        <taxon>Pezizomycotina</taxon>
        <taxon>Dothideomycetes</taxon>
        <taxon>Pleosporomycetidae</taxon>
        <taxon>Pleosporales</taxon>
        <taxon>Amniculicolaceae</taxon>
        <taxon>Amniculicola</taxon>
    </lineage>
</organism>
<keyword evidence="3" id="KW-1185">Reference proteome</keyword>
<feature type="region of interest" description="Disordered" evidence="1">
    <location>
        <begin position="128"/>
        <end position="148"/>
    </location>
</feature>
<feature type="compositionally biased region" description="Pro residues" evidence="1">
    <location>
        <begin position="137"/>
        <end position="148"/>
    </location>
</feature>
<name>A0A6A5W7B6_9PLEO</name>
<dbReference type="Proteomes" id="UP000799779">
    <property type="component" value="Unassembled WGS sequence"/>
</dbReference>
<feature type="region of interest" description="Disordered" evidence="1">
    <location>
        <begin position="80"/>
        <end position="111"/>
    </location>
</feature>
<feature type="compositionally biased region" description="Low complexity" evidence="1">
    <location>
        <begin position="80"/>
        <end position="92"/>
    </location>
</feature>
<proteinExistence type="predicted"/>
<dbReference type="AlphaFoldDB" id="A0A6A5W7B6"/>
<feature type="region of interest" description="Disordered" evidence="1">
    <location>
        <begin position="1"/>
        <end position="59"/>
    </location>
</feature>
<accession>A0A6A5W7B6</accession>
<feature type="compositionally biased region" description="Low complexity" evidence="1">
    <location>
        <begin position="41"/>
        <end position="53"/>
    </location>
</feature>
<evidence type="ECO:0000313" key="2">
    <source>
        <dbReference type="EMBL" id="KAF1996754.1"/>
    </source>
</evidence>
<dbReference type="EMBL" id="ML977621">
    <property type="protein sequence ID" value="KAF1996754.1"/>
    <property type="molecule type" value="Genomic_DNA"/>
</dbReference>
<gene>
    <name evidence="2" type="ORF">P154DRAFT_306086</name>
</gene>
<sequence>MNAESRGFQTRRRLSARPNCSERSCDDSHPPRFTPRDAGTAQQQQQQQQQQQAARDKYCHSPRVPTGCCMKGCCYLKHTSPPARQSRPPQSAKALGPCSPERSPATGVSAPHTHAAAGRLLFLIHPTAASSSTSSSPPSPRRLPPQRAPLPVLLAVSAAPLWPTSTTRPGALPHTLLPWSGPPLTHSKHLISPPGQLDIP</sequence>
<reference evidence="2" key="1">
    <citation type="journal article" date="2020" name="Stud. Mycol.">
        <title>101 Dothideomycetes genomes: a test case for predicting lifestyles and emergence of pathogens.</title>
        <authorList>
            <person name="Haridas S."/>
            <person name="Albert R."/>
            <person name="Binder M."/>
            <person name="Bloem J."/>
            <person name="Labutti K."/>
            <person name="Salamov A."/>
            <person name="Andreopoulos B."/>
            <person name="Baker S."/>
            <person name="Barry K."/>
            <person name="Bills G."/>
            <person name="Bluhm B."/>
            <person name="Cannon C."/>
            <person name="Castanera R."/>
            <person name="Culley D."/>
            <person name="Daum C."/>
            <person name="Ezra D."/>
            <person name="Gonzalez J."/>
            <person name="Henrissat B."/>
            <person name="Kuo A."/>
            <person name="Liang C."/>
            <person name="Lipzen A."/>
            <person name="Lutzoni F."/>
            <person name="Magnuson J."/>
            <person name="Mondo S."/>
            <person name="Nolan M."/>
            <person name="Ohm R."/>
            <person name="Pangilinan J."/>
            <person name="Park H.-J."/>
            <person name="Ramirez L."/>
            <person name="Alfaro M."/>
            <person name="Sun H."/>
            <person name="Tritt A."/>
            <person name="Yoshinaga Y."/>
            <person name="Zwiers L.-H."/>
            <person name="Turgeon B."/>
            <person name="Goodwin S."/>
            <person name="Spatafora J."/>
            <person name="Crous P."/>
            <person name="Grigoriev I."/>
        </authorList>
    </citation>
    <scope>NUCLEOTIDE SEQUENCE</scope>
    <source>
        <strain evidence="2">CBS 123094</strain>
    </source>
</reference>
<feature type="region of interest" description="Disordered" evidence="1">
    <location>
        <begin position="163"/>
        <end position="200"/>
    </location>
</feature>
<evidence type="ECO:0000256" key="1">
    <source>
        <dbReference type="SAM" id="MobiDB-lite"/>
    </source>
</evidence>
<protein>
    <submittedName>
        <fullName evidence="2">Uncharacterized protein</fullName>
    </submittedName>
</protein>